<dbReference type="Proteomes" id="UP000838756">
    <property type="component" value="Unassembled WGS sequence"/>
</dbReference>
<name>A0A8S4RFL7_9NEOP</name>
<keyword evidence="2" id="KW-1185">Reference proteome</keyword>
<accession>A0A8S4RFL7</accession>
<organism evidence="1 2">
    <name type="scientific">Pararge aegeria aegeria</name>
    <dbReference type="NCBI Taxonomy" id="348720"/>
    <lineage>
        <taxon>Eukaryota</taxon>
        <taxon>Metazoa</taxon>
        <taxon>Ecdysozoa</taxon>
        <taxon>Arthropoda</taxon>
        <taxon>Hexapoda</taxon>
        <taxon>Insecta</taxon>
        <taxon>Pterygota</taxon>
        <taxon>Neoptera</taxon>
        <taxon>Endopterygota</taxon>
        <taxon>Lepidoptera</taxon>
        <taxon>Glossata</taxon>
        <taxon>Ditrysia</taxon>
        <taxon>Papilionoidea</taxon>
        <taxon>Nymphalidae</taxon>
        <taxon>Satyrinae</taxon>
        <taxon>Satyrini</taxon>
        <taxon>Parargina</taxon>
        <taxon>Pararge</taxon>
    </lineage>
</organism>
<dbReference type="AlphaFoldDB" id="A0A8S4RFL7"/>
<gene>
    <name evidence="1" type="primary">jg18057</name>
    <name evidence="1" type="ORF">PAEG_LOCUS13311</name>
</gene>
<comment type="caution">
    <text evidence="1">The sequence shown here is derived from an EMBL/GenBank/DDBJ whole genome shotgun (WGS) entry which is preliminary data.</text>
</comment>
<protein>
    <submittedName>
        <fullName evidence="1">Jg18057 protein</fullName>
    </submittedName>
</protein>
<evidence type="ECO:0000313" key="2">
    <source>
        <dbReference type="Proteomes" id="UP000838756"/>
    </source>
</evidence>
<evidence type="ECO:0000313" key="1">
    <source>
        <dbReference type="EMBL" id="CAH2235688.1"/>
    </source>
</evidence>
<dbReference type="OrthoDB" id="7503918at2759"/>
<dbReference type="EMBL" id="CAKXAJ010025144">
    <property type="protein sequence ID" value="CAH2235688.1"/>
    <property type="molecule type" value="Genomic_DNA"/>
</dbReference>
<sequence length="100" mass="11366">MGDLPHAVLPSTLPCTTRRSMELLSLRETCPRNFNMRQCTNVERHQISKASILDGASINEVDRRHQTKRWEPLKTSGPGPWILVLPTKDLCPAVDFNRSK</sequence>
<reference evidence="1" key="1">
    <citation type="submission" date="2022-03" db="EMBL/GenBank/DDBJ databases">
        <authorList>
            <person name="Lindestad O."/>
        </authorList>
    </citation>
    <scope>NUCLEOTIDE SEQUENCE</scope>
</reference>
<proteinExistence type="predicted"/>